<sequence length="948" mass="99693">MSQDRLRGGARLKLGGRAADTSPVAPLHRDRPDSDARPLRVLLRRPLLVGLAAVTVLALTTVGVVVAIVAVLGPRLDRADETLRALQDGHVAMINQETGLRGFLITREERFLQPYEWGAQEVAAIDDRLTELARGDAELAGLVADLQAAEREWIDTWVRPTLARQPALGDTAALGELLGEGKELFDAYRAVEAEVRATVEDRRAGAATVMGGMLLAGAVLGLGVAVAVAVAVRRANRRLTAQVLPPTQQVRDALAALTEGRLDTRLAETGPEELRDIAGDVNALGRALRDRGALVAAREAELVAARDQAERAGQAKTAFLATMSHEIRTPLNAVLGLTDLLLTTDLDEDQRAHLETIAGSGDSLLALINDVLDFSKIEAGELDLEAAPFDLDGLVYDVAQLLAPQAAGKGLDLLVDVPADRSWHVVGDGTRLRQVVVNLIGNAVKFTHAGQVVVSVAGESHGDRLRCRVAVSDTGIGIPAGQRHRLFRSFTQVDTSATRSYGGTGLGLAISQRIARAMGGDITVDSEPGVGSTFTVTLELPTAGAGVAPSAGEGLAGRRLLVVDDNRTNLRILEHQLTRFGAECVVTTSGTEALETVRAGGLDAVLLDLHMPVVGGEELAALVREVPGGADLPLVLLSSSTRVQPDVAPLFAARLHKPVRPERLLRTLRAVLAPGRGPVEAPGARRPAAGAPDPGRRRLRVLVAEDHAVNAQLMALYLRQLGHDSEHVTDGAQAVEAVRRGGWDVVLMDAQMPVVGGIEATAEIRATPGPQPRVVAVTASVLDSDRSAFLAAGADAFLSKPVRLATLGEALDDCAELGDLAGPDVDTTGAVLDEVTLAELEDLGPEALQHLYDQYLDGLDQAVEGLAAAVAGGAWSEDDEASVTRLAHRLKGGSAALGAVRVAGLCRWLETAAGAPVPELERALADLRTESGRVRVAVGRWLALLPVA</sequence>
<dbReference type="CDD" id="cd00082">
    <property type="entry name" value="HisKA"/>
    <property type="match status" value="1"/>
</dbReference>
<dbReference type="InterPro" id="IPR036890">
    <property type="entry name" value="HATPase_C_sf"/>
</dbReference>
<keyword evidence="5" id="KW-0808">Transferase</keyword>
<dbReference type="SUPFAM" id="SSF47384">
    <property type="entry name" value="Homodimeric domain of signal transducing histidine kinase"/>
    <property type="match status" value="1"/>
</dbReference>
<feature type="domain" description="HPt" evidence="19">
    <location>
        <begin position="848"/>
        <end position="941"/>
    </location>
</feature>
<feature type="domain" description="Histidine kinase" evidence="16">
    <location>
        <begin position="322"/>
        <end position="542"/>
    </location>
</feature>
<evidence type="ECO:0000259" key="16">
    <source>
        <dbReference type="PROSITE" id="PS50109"/>
    </source>
</evidence>
<dbReference type="PROSITE" id="PS50894">
    <property type="entry name" value="HPT"/>
    <property type="match status" value="1"/>
</dbReference>
<gene>
    <name evidence="20" type="ORF">SAMN05660464_2084</name>
</gene>
<dbReference type="OrthoDB" id="340764at2"/>
<dbReference type="EC" id="2.7.13.3" evidence="3"/>
<dbReference type="PROSITE" id="PS50885">
    <property type="entry name" value="HAMP"/>
    <property type="match status" value="1"/>
</dbReference>
<evidence type="ECO:0000256" key="15">
    <source>
        <dbReference type="SAM" id="Phobius"/>
    </source>
</evidence>
<evidence type="ECO:0000256" key="7">
    <source>
        <dbReference type="ARBA" id="ARBA00022741"/>
    </source>
</evidence>
<evidence type="ECO:0000256" key="4">
    <source>
        <dbReference type="ARBA" id="ARBA00022553"/>
    </source>
</evidence>
<dbReference type="PRINTS" id="PR00344">
    <property type="entry name" value="BCTRLSENSOR"/>
</dbReference>
<keyword evidence="8 20" id="KW-0418">Kinase</keyword>
<evidence type="ECO:0000256" key="11">
    <source>
        <dbReference type="ARBA" id="ARBA00023012"/>
    </source>
</evidence>
<evidence type="ECO:0000313" key="21">
    <source>
        <dbReference type="Proteomes" id="UP000198857"/>
    </source>
</evidence>
<dbReference type="Gene3D" id="3.30.565.10">
    <property type="entry name" value="Histidine kinase-like ATPase, C-terminal domain"/>
    <property type="match status" value="1"/>
</dbReference>
<dbReference type="CDD" id="cd00088">
    <property type="entry name" value="HPT"/>
    <property type="match status" value="1"/>
</dbReference>
<feature type="domain" description="HAMP" evidence="18">
    <location>
        <begin position="241"/>
        <end position="293"/>
    </location>
</feature>
<dbReference type="InterPro" id="IPR036641">
    <property type="entry name" value="HPT_dom_sf"/>
</dbReference>
<evidence type="ECO:0000313" key="20">
    <source>
        <dbReference type="EMBL" id="SFP11172.1"/>
    </source>
</evidence>
<dbReference type="Pfam" id="PF02518">
    <property type="entry name" value="HATPase_c"/>
    <property type="match status" value="1"/>
</dbReference>
<evidence type="ECO:0000256" key="9">
    <source>
        <dbReference type="ARBA" id="ARBA00022840"/>
    </source>
</evidence>
<feature type="transmembrane region" description="Helical" evidence="15">
    <location>
        <begin position="47"/>
        <end position="72"/>
    </location>
</feature>
<protein>
    <recommendedName>
        <fullName evidence="3">histidine kinase</fullName>
        <ecNumber evidence="3">2.7.13.3</ecNumber>
    </recommendedName>
</protein>
<dbReference type="SUPFAM" id="SSF52172">
    <property type="entry name" value="CheY-like"/>
    <property type="match status" value="2"/>
</dbReference>
<dbReference type="SUPFAM" id="SSF55874">
    <property type="entry name" value="ATPase domain of HSP90 chaperone/DNA topoisomerase II/histidine kinase"/>
    <property type="match status" value="1"/>
</dbReference>
<keyword evidence="4 14" id="KW-0597">Phosphoprotein</keyword>
<evidence type="ECO:0000256" key="10">
    <source>
        <dbReference type="ARBA" id="ARBA00022989"/>
    </source>
</evidence>
<evidence type="ECO:0000256" key="5">
    <source>
        <dbReference type="ARBA" id="ARBA00022679"/>
    </source>
</evidence>
<evidence type="ECO:0000259" key="19">
    <source>
        <dbReference type="PROSITE" id="PS50894"/>
    </source>
</evidence>
<keyword evidence="21" id="KW-1185">Reference proteome</keyword>
<keyword evidence="7" id="KW-0547">Nucleotide-binding</keyword>
<dbReference type="Pfam" id="PF00512">
    <property type="entry name" value="HisKA"/>
    <property type="match status" value="1"/>
</dbReference>
<dbReference type="InterPro" id="IPR004358">
    <property type="entry name" value="Sig_transdc_His_kin-like_C"/>
</dbReference>
<dbReference type="InterPro" id="IPR005467">
    <property type="entry name" value="His_kinase_dom"/>
</dbReference>
<dbReference type="Pfam" id="PF01627">
    <property type="entry name" value="Hpt"/>
    <property type="match status" value="1"/>
</dbReference>
<evidence type="ECO:0000259" key="18">
    <source>
        <dbReference type="PROSITE" id="PS50885"/>
    </source>
</evidence>
<feature type="modified residue" description="Phosphohistidine" evidence="13">
    <location>
        <position position="888"/>
    </location>
</feature>
<dbReference type="CDD" id="cd16922">
    <property type="entry name" value="HATPase_EvgS-ArcB-TorS-like"/>
    <property type="match status" value="1"/>
</dbReference>
<evidence type="ECO:0000256" key="12">
    <source>
        <dbReference type="ARBA" id="ARBA00023136"/>
    </source>
</evidence>
<dbReference type="Pfam" id="PF05227">
    <property type="entry name" value="CHASE3"/>
    <property type="match status" value="1"/>
</dbReference>
<dbReference type="InterPro" id="IPR003661">
    <property type="entry name" value="HisK_dim/P_dom"/>
</dbReference>
<dbReference type="InterPro" id="IPR036097">
    <property type="entry name" value="HisK_dim/P_sf"/>
</dbReference>
<dbReference type="CDD" id="cd17546">
    <property type="entry name" value="REC_hyHK_CKI1_RcsC-like"/>
    <property type="match status" value="2"/>
</dbReference>
<feature type="modified residue" description="4-aspartylphosphate" evidence="14">
    <location>
        <position position="608"/>
    </location>
</feature>
<dbReference type="GO" id="GO:0005886">
    <property type="term" value="C:plasma membrane"/>
    <property type="evidence" value="ECO:0007669"/>
    <property type="project" value="UniProtKB-SubCell"/>
</dbReference>
<dbReference type="Proteomes" id="UP000198857">
    <property type="component" value="Unassembled WGS sequence"/>
</dbReference>
<feature type="domain" description="Response regulatory" evidence="17">
    <location>
        <begin position="700"/>
        <end position="815"/>
    </location>
</feature>
<dbReference type="EMBL" id="FOWQ01000003">
    <property type="protein sequence ID" value="SFP11172.1"/>
    <property type="molecule type" value="Genomic_DNA"/>
</dbReference>
<dbReference type="SMART" id="SM00387">
    <property type="entry name" value="HATPase_c"/>
    <property type="match status" value="1"/>
</dbReference>
<keyword evidence="10 15" id="KW-1133">Transmembrane helix</keyword>
<comment type="catalytic activity">
    <reaction evidence="1">
        <text>ATP + protein L-histidine = ADP + protein N-phospho-L-histidine.</text>
        <dbReference type="EC" id="2.7.13.3"/>
    </reaction>
</comment>
<evidence type="ECO:0000256" key="2">
    <source>
        <dbReference type="ARBA" id="ARBA00004236"/>
    </source>
</evidence>
<feature type="domain" description="Response regulatory" evidence="17">
    <location>
        <begin position="559"/>
        <end position="672"/>
    </location>
</feature>
<dbReference type="AlphaFoldDB" id="A0A1I5MNJ5"/>
<evidence type="ECO:0000256" key="13">
    <source>
        <dbReference type="PROSITE-ProRule" id="PRU00110"/>
    </source>
</evidence>
<feature type="modified residue" description="4-aspartylphosphate" evidence="14">
    <location>
        <position position="749"/>
    </location>
</feature>
<dbReference type="Pfam" id="PF00072">
    <property type="entry name" value="Response_reg"/>
    <property type="match status" value="2"/>
</dbReference>
<feature type="transmembrane region" description="Helical" evidence="15">
    <location>
        <begin position="212"/>
        <end position="232"/>
    </location>
</feature>
<dbReference type="GO" id="GO:0005524">
    <property type="term" value="F:ATP binding"/>
    <property type="evidence" value="ECO:0007669"/>
    <property type="project" value="UniProtKB-KW"/>
</dbReference>
<dbReference type="InterPro" id="IPR001789">
    <property type="entry name" value="Sig_transdc_resp-reg_receiver"/>
</dbReference>
<reference evidence="21" key="1">
    <citation type="submission" date="2016-10" db="EMBL/GenBank/DDBJ databases">
        <authorList>
            <person name="Varghese N."/>
            <person name="Submissions S."/>
        </authorList>
    </citation>
    <scope>NUCLEOTIDE SEQUENCE [LARGE SCALE GENOMIC DNA]</scope>
    <source>
        <strain evidence="21">DSM 44208</strain>
    </source>
</reference>
<evidence type="ECO:0000256" key="1">
    <source>
        <dbReference type="ARBA" id="ARBA00000085"/>
    </source>
</evidence>
<keyword evidence="11" id="KW-0902">Two-component regulatory system</keyword>
<dbReference type="PANTHER" id="PTHR45339">
    <property type="entry name" value="HYBRID SIGNAL TRANSDUCTION HISTIDINE KINASE J"/>
    <property type="match status" value="1"/>
</dbReference>
<proteinExistence type="predicted"/>
<dbReference type="InterPro" id="IPR008207">
    <property type="entry name" value="Sig_transdc_His_kin_Hpt_dom"/>
</dbReference>
<dbReference type="SMART" id="SM00388">
    <property type="entry name" value="HisKA"/>
    <property type="match status" value="1"/>
</dbReference>
<dbReference type="Gene3D" id="1.10.287.130">
    <property type="match status" value="1"/>
</dbReference>
<dbReference type="InterPro" id="IPR003594">
    <property type="entry name" value="HATPase_dom"/>
</dbReference>
<keyword evidence="12 15" id="KW-0472">Membrane</keyword>
<name>A0A1I5MNJ5_9ACTN</name>
<evidence type="ECO:0000256" key="8">
    <source>
        <dbReference type="ARBA" id="ARBA00022777"/>
    </source>
</evidence>
<evidence type="ECO:0000256" key="14">
    <source>
        <dbReference type="PROSITE-ProRule" id="PRU00169"/>
    </source>
</evidence>
<comment type="subcellular location">
    <subcellularLocation>
        <location evidence="2">Cell membrane</location>
    </subcellularLocation>
</comment>
<dbReference type="Gene3D" id="1.20.120.160">
    <property type="entry name" value="HPT domain"/>
    <property type="match status" value="1"/>
</dbReference>
<dbReference type="Gene3D" id="3.40.50.2300">
    <property type="match status" value="2"/>
</dbReference>
<keyword evidence="9" id="KW-0067">ATP-binding</keyword>
<dbReference type="PROSITE" id="PS50109">
    <property type="entry name" value="HIS_KIN"/>
    <property type="match status" value="1"/>
</dbReference>
<evidence type="ECO:0000256" key="3">
    <source>
        <dbReference type="ARBA" id="ARBA00012438"/>
    </source>
</evidence>
<dbReference type="InterPro" id="IPR003660">
    <property type="entry name" value="HAMP_dom"/>
</dbReference>
<accession>A0A1I5MNJ5</accession>
<keyword evidence="6 15" id="KW-0812">Transmembrane</keyword>
<dbReference type="FunFam" id="1.10.287.130:FF:000004">
    <property type="entry name" value="Ethylene receptor 1"/>
    <property type="match status" value="1"/>
</dbReference>
<dbReference type="RefSeq" id="WP_091108991.1">
    <property type="nucleotide sequence ID" value="NZ_FOWQ01000003.1"/>
</dbReference>
<dbReference type="FunFam" id="3.30.565.10:FF:000078">
    <property type="entry name" value="Two-component sensor histidine kinase"/>
    <property type="match status" value="1"/>
</dbReference>
<dbReference type="InterPro" id="IPR011006">
    <property type="entry name" value="CheY-like_superfamily"/>
</dbReference>
<dbReference type="GO" id="GO:0000155">
    <property type="term" value="F:phosphorelay sensor kinase activity"/>
    <property type="evidence" value="ECO:0007669"/>
    <property type="project" value="InterPro"/>
</dbReference>
<dbReference type="SUPFAM" id="SSF47226">
    <property type="entry name" value="Histidine-containing phosphotransfer domain, HPT domain"/>
    <property type="match status" value="1"/>
</dbReference>
<evidence type="ECO:0000256" key="6">
    <source>
        <dbReference type="ARBA" id="ARBA00022692"/>
    </source>
</evidence>
<evidence type="ECO:0000259" key="17">
    <source>
        <dbReference type="PROSITE" id="PS50110"/>
    </source>
</evidence>
<dbReference type="SMART" id="SM00448">
    <property type="entry name" value="REC"/>
    <property type="match status" value="2"/>
</dbReference>
<dbReference type="STRING" id="1523247.SAMN05660464_2084"/>
<dbReference type="PROSITE" id="PS50110">
    <property type="entry name" value="RESPONSE_REGULATORY"/>
    <property type="match status" value="2"/>
</dbReference>
<dbReference type="InterPro" id="IPR007891">
    <property type="entry name" value="CHASE3"/>
</dbReference>
<dbReference type="CDD" id="cd19410">
    <property type="entry name" value="HK9-like_sensor"/>
    <property type="match status" value="1"/>
</dbReference>
<organism evidence="20 21">
    <name type="scientific">Geodermatophilus dictyosporus</name>
    <dbReference type="NCBI Taxonomy" id="1523247"/>
    <lineage>
        <taxon>Bacteria</taxon>
        <taxon>Bacillati</taxon>
        <taxon>Actinomycetota</taxon>
        <taxon>Actinomycetes</taxon>
        <taxon>Geodermatophilales</taxon>
        <taxon>Geodermatophilaceae</taxon>
        <taxon>Geodermatophilus</taxon>
    </lineage>
</organism>
<dbReference type="PANTHER" id="PTHR45339:SF5">
    <property type="entry name" value="HISTIDINE KINASE"/>
    <property type="match status" value="1"/>
</dbReference>